<evidence type="ECO:0000313" key="2">
    <source>
        <dbReference type="Proteomes" id="UP001054837"/>
    </source>
</evidence>
<accession>A0AAV4M451</accession>
<organism evidence="1 2">
    <name type="scientific">Caerostris darwini</name>
    <dbReference type="NCBI Taxonomy" id="1538125"/>
    <lineage>
        <taxon>Eukaryota</taxon>
        <taxon>Metazoa</taxon>
        <taxon>Ecdysozoa</taxon>
        <taxon>Arthropoda</taxon>
        <taxon>Chelicerata</taxon>
        <taxon>Arachnida</taxon>
        <taxon>Araneae</taxon>
        <taxon>Araneomorphae</taxon>
        <taxon>Entelegynae</taxon>
        <taxon>Araneoidea</taxon>
        <taxon>Araneidae</taxon>
        <taxon>Caerostris</taxon>
    </lineage>
</organism>
<gene>
    <name evidence="1" type="ORF">CDAR_498181</name>
</gene>
<protein>
    <submittedName>
        <fullName evidence="1">Uncharacterized protein</fullName>
    </submittedName>
</protein>
<reference evidence="1 2" key="1">
    <citation type="submission" date="2021-06" db="EMBL/GenBank/DDBJ databases">
        <title>Caerostris darwini draft genome.</title>
        <authorList>
            <person name="Kono N."/>
            <person name="Arakawa K."/>
        </authorList>
    </citation>
    <scope>NUCLEOTIDE SEQUENCE [LARGE SCALE GENOMIC DNA]</scope>
</reference>
<comment type="caution">
    <text evidence="1">The sequence shown here is derived from an EMBL/GenBank/DDBJ whole genome shotgun (WGS) entry which is preliminary data.</text>
</comment>
<dbReference type="AlphaFoldDB" id="A0AAV4M451"/>
<name>A0AAV4M451_9ARAC</name>
<dbReference type="Proteomes" id="UP001054837">
    <property type="component" value="Unassembled WGS sequence"/>
</dbReference>
<sequence>MATQTITMSQGRKNFPRSGIYLAHAVNATNAHIWPSLIFKRRFHTVLQVSDLSSPLPISATRMSGSEDRRNYAFDSFL</sequence>
<proteinExistence type="predicted"/>
<evidence type="ECO:0000313" key="1">
    <source>
        <dbReference type="EMBL" id="GIX66799.1"/>
    </source>
</evidence>
<keyword evidence="2" id="KW-1185">Reference proteome</keyword>
<dbReference type="EMBL" id="BPLQ01000021">
    <property type="protein sequence ID" value="GIX66799.1"/>
    <property type="molecule type" value="Genomic_DNA"/>
</dbReference>